<comment type="cofactor">
    <cofactor evidence="1">
        <name>pyridoxal 5'-phosphate</name>
        <dbReference type="ChEBI" id="CHEBI:597326"/>
    </cofactor>
</comment>
<dbReference type="PANTHER" id="PTHR46383">
    <property type="entry name" value="ASPARTATE AMINOTRANSFERASE"/>
    <property type="match status" value="1"/>
</dbReference>
<evidence type="ECO:0000259" key="6">
    <source>
        <dbReference type="Pfam" id="PF00155"/>
    </source>
</evidence>
<dbReference type="Gene3D" id="3.40.640.10">
    <property type="entry name" value="Type I PLP-dependent aspartate aminotransferase-like (Major domain)"/>
    <property type="match status" value="1"/>
</dbReference>
<dbReference type="CDD" id="cd00609">
    <property type="entry name" value="AAT_like"/>
    <property type="match status" value="1"/>
</dbReference>
<keyword evidence="4" id="KW-0808">Transferase</keyword>
<accession>A0ABP7WD57</accession>
<dbReference type="InterPro" id="IPR050596">
    <property type="entry name" value="AspAT/PAT-like"/>
</dbReference>
<dbReference type="NCBIfam" id="NF005744">
    <property type="entry name" value="PRK07568.1"/>
    <property type="match status" value="1"/>
</dbReference>
<feature type="domain" description="Aminotransferase class I/classII large" evidence="6">
    <location>
        <begin position="33"/>
        <end position="344"/>
    </location>
</feature>
<comment type="caution">
    <text evidence="7">The sequence shown here is derived from an EMBL/GenBank/DDBJ whole genome shotgun (WGS) entry which is preliminary data.</text>
</comment>
<reference evidence="8" key="1">
    <citation type="journal article" date="2019" name="Int. J. Syst. Evol. Microbiol.">
        <title>The Global Catalogue of Microorganisms (GCM) 10K type strain sequencing project: providing services to taxonomists for standard genome sequencing and annotation.</title>
        <authorList>
            <consortium name="The Broad Institute Genomics Platform"/>
            <consortium name="The Broad Institute Genome Sequencing Center for Infectious Disease"/>
            <person name="Wu L."/>
            <person name="Ma J."/>
        </authorList>
    </citation>
    <scope>NUCLEOTIDE SEQUENCE [LARGE SCALE GENOMIC DNA]</scope>
    <source>
        <strain evidence="8">JCM 17085</strain>
    </source>
</reference>
<comment type="similarity">
    <text evidence="2">Belongs to the class-I pyridoxal-phosphate-dependent aminotransferase family.</text>
</comment>
<keyword evidence="3 7" id="KW-0032">Aminotransferase</keyword>
<dbReference type="InterPro" id="IPR015421">
    <property type="entry name" value="PyrdxlP-dep_Trfase_major"/>
</dbReference>
<dbReference type="EMBL" id="BAABCV010000001">
    <property type="protein sequence ID" value="GAA4086498.1"/>
    <property type="molecule type" value="Genomic_DNA"/>
</dbReference>
<dbReference type="InterPro" id="IPR015424">
    <property type="entry name" value="PyrdxlP-dep_Trfase"/>
</dbReference>
<dbReference type="InterPro" id="IPR015422">
    <property type="entry name" value="PyrdxlP-dep_Trfase_small"/>
</dbReference>
<evidence type="ECO:0000256" key="2">
    <source>
        <dbReference type="ARBA" id="ARBA00007441"/>
    </source>
</evidence>
<evidence type="ECO:0000256" key="4">
    <source>
        <dbReference type="ARBA" id="ARBA00022679"/>
    </source>
</evidence>
<dbReference type="SUPFAM" id="SSF53383">
    <property type="entry name" value="PLP-dependent transferases"/>
    <property type="match status" value="1"/>
</dbReference>
<dbReference type="Proteomes" id="UP001500841">
    <property type="component" value="Unassembled WGS sequence"/>
</dbReference>
<evidence type="ECO:0000256" key="1">
    <source>
        <dbReference type="ARBA" id="ARBA00001933"/>
    </source>
</evidence>
<dbReference type="InterPro" id="IPR004839">
    <property type="entry name" value="Aminotransferase_I/II_large"/>
</dbReference>
<dbReference type="PANTHER" id="PTHR46383:SF2">
    <property type="entry name" value="AMINOTRANSFERASE"/>
    <property type="match status" value="1"/>
</dbReference>
<name>A0ABP7WD57_9SPHI</name>
<dbReference type="GO" id="GO:0008483">
    <property type="term" value="F:transaminase activity"/>
    <property type="evidence" value="ECO:0007669"/>
    <property type="project" value="UniProtKB-KW"/>
</dbReference>
<keyword evidence="5" id="KW-0663">Pyridoxal phosphate</keyword>
<organism evidence="7 8">
    <name type="scientific">Mucilaginibacter panaciglaebae</name>
    <dbReference type="NCBI Taxonomy" id="502331"/>
    <lineage>
        <taxon>Bacteria</taxon>
        <taxon>Pseudomonadati</taxon>
        <taxon>Bacteroidota</taxon>
        <taxon>Sphingobacteriia</taxon>
        <taxon>Sphingobacteriales</taxon>
        <taxon>Sphingobacteriaceae</taxon>
        <taxon>Mucilaginibacter</taxon>
    </lineage>
</organism>
<evidence type="ECO:0000313" key="7">
    <source>
        <dbReference type="EMBL" id="GAA4086498.1"/>
    </source>
</evidence>
<dbReference type="Gene3D" id="3.90.1150.10">
    <property type="entry name" value="Aspartate Aminotransferase, domain 1"/>
    <property type="match status" value="1"/>
</dbReference>
<evidence type="ECO:0000256" key="3">
    <source>
        <dbReference type="ARBA" id="ARBA00022576"/>
    </source>
</evidence>
<protein>
    <submittedName>
        <fullName evidence="7">Pyridoxal phosphate-dependent aminotransferase</fullName>
    </submittedName>
</protein>
<dbReference type="RefSeq" id="WP_345100787.1">
    <property type="nucleotide sequence ID" value="NZ_BAABCV010000001.1"/>
</dbReference>
<evidence type="ECO:0000256" key="5">
    <source>
        <dbReference type="ARBA" id="ARBA00022898"/>
    </source>
</evidence>
<evidence type="ECO:0000313" key="8">
    <source>
        <dbReference type="Proteomes" id="UP001500841"/>
    </source>
</evidence>
<gene>
    <name evidence="7" type="ORF">GCM10022392_04350</name>
</gene>
<sequence length="411" mass="46054">MPNISRKGQRMPASPIRKLTPYADQAKLNGRTVYHLNIGQPDIETPVGMIQAVKNIDFKVWAYTPSEGTLSYRKQLTKYYNKAGYNITPEDIIVTAGGSEAISITFMTCLDAGDEVIVPEPFYANYNSFASQSDIVVRPILSHITNGFALPPISEFEKTITDKTRAIFICSPNNPTGYLYSREEMEALKALVLKHDLYLFADEAYREFCYNDQPFVSPMHLDGLDENVIIIDTVSKRYSACGARLGCIITKNRKFWETAIKFAQARLSPGLVEQIAGEAAIDTPDEYFERVKAEYTARRNTVVNALNNMEGVFCPNPGGAFYVMAQLPIDNSDKFCQWMLEEFSYENQTVMMAPATGFYSTPGAGLNEVRLAYVLNNNDLAKAMKCLEEALKVYPGRVTAENRKQKAESIL</sequence>
<proteinExistence type="inferred from homology"/>
<dbReference type="Pfam" id="PF00155">
    <property type="entry name" value="Aminotran_1_2"/>
    <property type="match status" value="1"/>
</dbReference>
<keyword evidence="8" id="KW-1185">Reference proteome</keyword>